<dbReference type="PROSITE" id="PS50042">
    <property type="entry name" value="CNMP_BINDING_3"/>
    <property type="match status" value="1"/>
</dbReference>
<dbReference type="PANTHER" id="PTHR47823:SF9">
    <property type="entry name" value="CHROMOSOME UNDETERMINED SCAFFOLD_10, WHOLE GENOME SHOTGUN SEQUENCE"/>
    <property type="match status" value="1"/>
</dbReference>
<dbReference type="GO" id="GO:0005216">
    <property type="term" value="F:monoatomic ion channel activity"/>
    <property type="evidence" value="ECO:0007669"/>
    <property type="project" value="InterPro"/>
</dbReference>
<dbReference type="GO" id="GO:0016020">
    <property type="term" value="C:membrane"/>
    <property type="evidence" value="ECO:0007669"/>
    <property type="project" value="UniProtKB-SubCell"/>
</dbReference>
<feature type="transmembrane region" description="Helical" evidence="9">
    <location>
        <begin position="354"/>
        <end position="379"/>
    </location>
</feature>
<keyword evidence="6 9" id="KW-0472">Membrane</keyword>
<keyword evidence="7" id="KW-0175">Coiled coil</keyword>
<dbReference type="SUPFAM" id="SSF81324">
    <property type="entry name" value="Voltage-gated potassium channels"/>
    <property type="match status" value="1"/>
</dbReference>
<evidence type="ECO:0000256" key="7">
    <source>
        <dbReference type="SAM" id="Coils"/>
    </source>
</evidence>
<dbReference type="AlphaFoldDB" id="A0EBL0"/>
<dbReference type="HOGENOM" id="CLU_348668_0_0_1"/>
<dbReference type="STRING" id="5888.A0EBL0"/>
<feature type="transmembrane region" description="Helical" evidence="9">
    <location>
        <begin position="284"/>
        <end position="302"/>
    </location>
</feature>
<feature type="transmembrane region" description="Helical" evidence="9">
    <location>
        <begin position="204"/>
        <end position="221"/>
    </location>
</feature>
<evidence type="ECO:0000256" key="1">
    <source>
        <dbReference type="ARBA" id="ARBA00004141"/>
    </source>
</evidence>
<organism evidence="11 12">
    <name type="scientific">Paramecium tetraurelia</name>
    <dbReference type="NCBI Taxonomy" id="5888"/>
    <lineage>
        <taxon>Eukaryota</taxon>
        <taxon>Sar</taxon>
        <taxon>Alveolata</taxon>
        <taxon>Ciliophora</taxon>
        <taxon>Intramacronucleata</taxon>
        <taxon>Oligohymenophorea</taxon>
        <taxon>Peniculida</taxon>
        <taxon>Parameciidae</taxon>
        <taxon>Paramecium</taxon>
    </lineage>
</organism>
<dbReference type="Proteomes" id="UP000000600">
    <property type="component" value="Unassembled WGS sequence"/>
</dbReference>
<protein>
    <recommendedName>
        <fullName evidence="10">Cyclic nucleotide-binding domain-containing protein</fullName>
    </recommendedName>
</protein>
<dbReference type="OrthoDB" id="415460at2759"/>
<dbReference type="Pfam" id="PF00520">
    <property type="entry name" value="Ion_trans"/>
    <property type="match status" value="1"/>
</dbReference>
<keyword evidence="12" id="KW-1185">Reference proteome</keyword>
<dbReference type="EMBL" id="CT868669">
    <property type="protein sequence ID" value="CAK92677.1"/>
    <property type="molecule type" value="Genomic_DNA"/>
</dbReference>
<keyword evidence="5" id="KW-0406">Ion transport</keyword>
<dbReference type="InterPro" id="IPR000595">
    <property type="entry name" value="cNMP-bd_dom"/>
</dbReference>
<dbReference type="GeneID" id="5045859"/>
<gene>
    <name evidence="11" type="ORF">GSPATT00025411001</name>
</gene>
<evidence type="ECO:0000256" key="6">
    <source>
        <dbReference type="ARBA" id="ARBA00023136"/>
    </source>
</evidence>
<dbReference type="Gene3D" id="1.10.287.70">
    <property type="match status" value="1"/>
</dbReference>
<evidence type="ECO:0000313" key="11">
    <source>
        <dbReference type="EMBL" id="CAK92677.1"/>
    </source>
</evidence>
<evidence type="ECO:0000313" key="12">
    <source>
        <dbReference type="Proteomes" id="UP000000600"/>
    </source>
</evidence>
<feature type="domain" description="Cyclic nucleotide-binding" evidence="10">
    <location>
        <begin position="476"/>
        <end position="571"/>
    </location>
</feature>
<dbReference type="RefSeq" id="XP_001460074.1">
    <property type="nucleotide sequence ID" value="XM_001460037.1"/>
</dbReference>
<keyword evidence="3 9" id="KW-0812">Transmembrane</keyword>
<keyword evidence="4 9" id="KW-1133">Transmembrane helix</keyword>
<evidence type="ECO:0000256" key="4">
    <source>
        <dbReference type="ARBA" id="ARBA00022989"/>
    </source>
</evidence>
<dbReference type="InterPro" id="IPR018490">
    <property type="entry name" value="cNMP-bd_dom_sf"/>
</dbReference>
<evidence type="ECO:0000256" key="2">
    <source>
        <dbReference type="ARBA" id="ARBA00022448"/>
    </source>
</evidence>
<reference evidence="11 12" key="1">
    <citation type="journal article" date="2006" name="Nature">
        <title>Global trends of whole-genome duplications revealed by the ciliate Paramecium tetraurelia.</title>
        <authorList>
            <consortium name="Genoscope"/>
            <person name="Aury J.-M."/>
            <person name="Jaillon O."/>
            <person name="Duret L."/>
            <person name="Noel B."/>
            <person name="Jubin C."/>
            <person name="Porcel B.M."/>
            <person name="Segurens B."/>
            <person name="Daubin V."/>
            <person name="Anthouard V."/>
            <person name="Aiach N."/>
            <person name="Arnaiz O."/>
            <person name="Billaut A."/>
            <person name="Beisson J."/>
            <person name="Blanc I."/>
            <person name="Bouhouche K."/>
            <person name="Camara F."/>
            <person name="Duharcourt S."/>
            <person name="Guigo R."/>
            <person name="Gogendeau D."/>
            <person name="Katinka M."/>
            <person name="Keller A.-M."/>
            <person name="Kissmehl R."/>
            <person name="Klotz C."/>
            <person name="Koll F."/>
            <person name="Le Moue A."/>
            <person name="Lepere C."/>
            <person name="Malinsky S."/>
            <person name="Nowacki M."/>
            <person name="Nowak J.K."/>
            <person name="Plattner H."/>
            <person name="Poulain J."/>
            <person name="Ruiz F."/>
            <person name="Serrano V."/>
            <person name="Zagulski M."/>
            <person name="Dessen P."/>
            <person name="Betermier M."/>
            <person name="Weissenbach J."/>
            <person name="Scarpelli C."/>
            <person name="Schachter V."/>
            <person name="Sperling L."/>
            <person name="Meyer E."/>
            <person name="Cohen J."/>
            <person name="Wincker P."/>
        </authorList>
    </citation>
    <scope>NUCLEOTIDE SEQUENCE [LARGE SCALE GENOMIC DNA]</scope>
    <source>
        <strain evidence="11 12">Stock d4-2</strain>
    </source>
</reference>
<dbReference type="InterPro" id="IPR014710">
    <property type="entry name" value="RmlC-like_jellyroll"/>
</dbReference>
<accession>A0EBL0</accession>
<feature type="transmembrane region" description="Helical" evidence="9">
    <location>
        <begin position="169"/>
        <end position="192"/>
    </location>
</feature>
<evidence type="ECO:0000256" key="5">
    <source>
        <dbReference type="ARBA" id="ARBA00023065"/>
    </source>
</evidence>
<sequence length="850" mass="101194">MQVYPLRIKEEQFQQQNWSSQRQLTDMGSQIGILQSNSVLLKQIEPSKRIIRAKTVKNLQDKSVTFSIQMTSLTMSQLQESRVTKNQELRKIIKKVGMAQKFINQLRNYAYQLKNQRSKYQYRKRGFLPFFPDDIVYLVWGLGINLCTDVAAILYPIQVAFEYEGFGHQLTFILQMIFWVDLLMNFIICHINKQLDLLHNLKDIANYYITTWFVIDLLSILPDLDLDSLKPIKLLRLLRFFFYERRVEYNQSIELLKKQQSLRDELIVRDEYNLDLRIKKLMKIFLEMIILNHLFACLWIWICKFNVNQNWMERQDIKNANDYTKLIDAFFWAYQTITVIGYGDLEAHNFDEYLLSVIWMLIGVGYYSFTIGNITFILIQSNPNQEFDDQLLNLEDITINMSERIQNDWIRFTKFNIQRNPFWAEESKRIISELPHQLALYTVAAVHKDILRTIPFMSNDINFSGSILPFSTLVCYQKYETVYHIGQSANDFFFLIKGDIRLCDNNGETLVRVMEGTCFGEIECIESSLRRWSAHAIQESVVLMCSSDNFSQFLEKESPQFFELQQMYKRRKILIIEQARIKRQKQQKLKRGSAINDGHQSNMKRESTQHLEELRFKIDLREYPSVQQDLMLQIVGQKQARNKIIREKLINAINKIRYYVQRSSKIRRISLHDPDYKIIRNLINNRIKDCTWEKVIQKKVGQKLLKNFEKVREDENLIKAFLLKSKQESTERLSRKKLIHIIRNILKFQKKEFKNNKIDIFYNKFHQIIYENAKNEKQEERRKQKQKLESIKKCGAMGDQIQNLSQQLKKLVNLQTSLSMAKFEINQQEYEIDCLIADIKNELLQVKIGD</sequence>
<feature type="coiled-coil region" evidence="7">
    <location>
        <begin position="763"/>
        <end position="794"/>
    </location>
</feature>
<evidence type="ECO:0000256" key="9">
    <source>
        <dbReference type="SAM" id="Phobius"/>
    </source>
</evidence>
<feature type="region of interest" description="Disordered" evidence="8">
    <location>
        <begin position="587"/>
        <end position="606"/>
    </location>
</feature>
<dbReference type="PANTHER" id="PTHR47823">
    <property type="entry name" value="ION_TRANS DOMAIN-CONTAINING PROTEIN"/>
    <property type="match status" value="1"/>
</dbReference>
<dbReference type="KEGG" id="ptm:GSPATT00025411001"/>
<dbReference type="Pfam" id="PF00027">
    <property type="entry name" value="cNMP_binding"/>
    <property type="match status" value="1"/>
</dbReference>
<dbReference type="SUPFAM" id="SSF51206">
    <property type="entry name" value="cAMP-binding domain-like"/>
    <property type="match status" value="1"/>
</dbReference>
<dbReference type="CDD" id="cd00038">
    <property type="entry name" value="CAP_ED"/>
    <property type="match status" value="1"/>
</dbReference>
<dbReference type="InParanoid" id="A0EBL0"/>
<proteinExistence type="predicted"/>
<dbReference type="InterPro" id="IPR005821">
    <property type="entry name" value="Ion_trans_dom"/>
</dbReference>
<evidence type="ECO:0000256" key="8">
    <source>
        <dbReference type="SAM" id="MobiDB-lite"/>
    </source>
</evidence>
<name>A0EBL0_PARTE</name>
<evidence type="ECO:0000259" key="10">
    <source>
        <dbReference type="PROSITE" id="PS50042"/>
    </source>
</evidence>
<dbReference type="Gene3D" id="2.60.120.10">
    <property type="entry name" value="Jelly Rolls"/>
    <property type="match status" value="1"/>
</dbReference>
<keyword evidence="2" id="KW-0813">Transport</keyword>
<feature type="transmembrane region" description="Helical" evidence="9">
    <location>
        <begin position="135"/>
        <end position="157"/>
    </location>
</feature>
<comment type="subcellular location">
    <subcellularLocation>
        <location evidence="1">Membrane</location>
        <topology evidence="1">Multi-pass membrane protein</topology>
    </subcellularLocation>
</comment>
<evidence type="ECO:0000256" key="3">
    <source>
        <dbReference type="ARBA" id="ARBA00022692"/>
    </source>
</evidence>
<dbReference type="OMA" id="FIICHIN"/>
<dbReference type="eggNOG" id="KOG0501">
    <property type="taxonomic scope" value="Eukaryota"/>
</dbReference>